<organism evidence="2 3">
    <name type="scientific">Trachipleistophora hominis</name>
    <name type="common">Microsporidian parasite</name>
    <dbReference type="NCBI Taxonomy" id="72359"/>
    <lineage>
        <taxon>Eukaryota</taxon>
        <taxon>Fungi</taxon>
        <taxon>Fungi incertae sedis</taxon>
        <taxon>Microsporidia</taxon>
        <taxon>Pleistophoridae</taxon>
        <taxon>Trachipleistophora</taxon>
    </lineage>
</organism>
<sequence>MVLLFSAPVIMMSVLTKLFPEQESIMGALSVALLFVILGLICLFVHRIECEEEEEKKLKED</sequence>
<accession>L7JWH9</accession>
<keyword evidence="1" id="KW-0812">Transmembrane</keyword>
<evidence type="ECO:0008006" key="4">
    <source>
        <dbReference type="Google" id="ProtNLM"/>
    </source>
</evidence>
<evidence type="ECO:0000313" key="3">
    <source>
        <dbReference type="Proteomes" id="UP000011185"/>
    </source>
</evidence>
<dbReference type="InParanoid" id="L7JWH9"/>
<reference evidence="2 3" key="1">
    <citation type="journal article" date="2012" name="PLoS Pathog.">
        <title>The genome of the obligate intracellular parasite Trachipleistophora hominis: new insights into microsporidian genome dynamics and reductive evolution.</title>
        <authorList>
            <person name="Heinz E."/>
            <person name="Williams T.A."/>
            <person name="Nakjang S."/>
            <person name="Noel C.J."/>
            <person name="Swan D.C."/>
            <person name="Goldberg A.V."/>
            <person name="Harris S.R."/>
            <person name="Weinmaier T."/>
            <person name="Markert S."/>
            <person name="Becher D."/>
            <person name="Bernhardt J."/>
            <person name="Dagan T."/>
            <person name="Hacker C."/>
            <person name="Lucocq J.M."/>
            <person name="Schweder T."/>
            <person name="Rattei T."/>
            <person name="Hall N."/>
            <person name="Hirt R.P."/>
            <person name="Embley T.M."/>
        </authorList>
    </citation>
    <scope>NUCLEOTIDE SEQUENCE [LARGE SCALE GENOMIC DNA]</scope>
</reference>
<gene>
    <name evidence="2" type="ORF">THOM_1654</name>
</gene>
<keyword evidence="1" id="KW-0472">Membrane</keyword>
<evidence type="ECO:0000256" key="1">
    <source>
        <dbReference type="SAM" id="Phobius"/>
    </source>
</evidence>
<dbReference type="VEuPathDB" id="MicrosporidiaDB:THOM_1654"/>
<protein>
    <recommendedName>
        <fullName evidence="4">Transporter</fullName>
    </recommendedName>
</protein>
<dbReference type="Proteomes" id="UP000011185">
    <property type="component" value="Unassembled WGS sequence"/>
</dbReference>
<dbReference type="AlphaFoldDB" id="L7JWH9"/>
<keyword evidence="1" id="KW-1133">Transmembrane helix</keyword>
<evidence type="ECO:0000313" key="2">
    <source>
        <dbReference type="EMBL" id="ELQ75411.1"/>
    </source>
</evidence>
<proteinExistence type="predicted"/>
<dbReference type="HOGENOM" id="CLU_2924358_0_0_1"/>
<name>L7JWH9_TRAHO</name>
<feature type="transmembrane region" description="Helical" evidence="1">
    <location>
        <begin position="26"/>
        <end position="46"/>
    </location>
</feature>
<keyword evidence="3" id="KW-1185">Reference proteome</keyword>
<dbReference type="EMBL" id="JH993965">
    <property type="protein sequence ID" value="ELQ75411.1"/>
    <property type="molecule type" value="Genomic_DNA"/>
</dbReference>